<evidence type="ECO:0000313" key="2">
    <source>
        <dbReference type="Proteomes" id="UP000034883"/>
    </source>
</evidence>
<protein>
    <submittedName>
        <fullName evidence="1">Uncharacterized protein</fullName>
    </submittedName>
</protein>
<dbReference type="OrthoDB" id="263516at2"/>
<reference evidence="1 2" key="1">
    <citation type="submission" date="2015-03" db="EMBL/GenBank/DDBJ databases">
        <title>Genome assembly of Sandaracinus amylolyticus DSM 53668.</title>
        <authorList>
            <person name="Sharma G."/>
            <person name="Subramanian S."/>
        </authorList>
    </citation>
    <scope>NUCLEOTIDE SEQUENCE [LARGE SCALE GENOMIC DNA]</scope>
    <source>
        <strain evidence="1 2">DSM 53668</strain>
    </source>
</reference>
<dbReference type="RefSeq" id="WP_053233482.1">
    <property type="nucleotide sequence ID" value="NZ_CP011125.1"/>
</dbReference>
<dbReference type="EMBL" id="CP011125">
    <property type="protein sequence ID" value="AKF06293.1"/>
    <property type="molecule type" value="Genomic_DNA"/>
</dbReference>
<dbReference type="PROSITE" id="PS51257">
    <property type="entry name" value="PROKAR_LIPOPROTEIN"/>
    <property type="match status" value="1"/>
</dbReference>
<accession>A0A0F6W354</accession>
<dbReference type="Proteomes" id="UP000034883">
    <property type="component" value="Chromosome"/>
</dbReference>
<dbReference type="KEGG" id="samy:DB32_003442"/>
<evidence type="ECO:0000313" key="1">
    <source>
        <dbReference type="EMBL" id="AKF06293.1"/>
    </source>
</evidence>
<gene>
    <name evidence="1" type="ORF">DB32_003442</name>
</gene>
<dbReference type="AlphaFoldDB" id="A0A0F6W354"/>
<dbReference type="STRING" id="927083.DB32_003442"/>
<proteinExistence type="predicted"/>
<name>A0A0F6W354_9BACT</name>
<keyword evidence="2" id="KW-1185">Reference proteome</keyword>
<organism evidence="1 2">
    <name type="scientific">Sandaracinus amylolyticus</name>
    <dbReference type="NCBI Taxonomy" id="927083"/>
    <lineage>
        <taxon>Bacteria</taxon>
        <taxon>Pseudomonadati</taxon>
        <taxon>Myxococcota</taxon>
        <taxon>Polyangia</taxon>
        <taxon>Polyangiales</taxon>
        <taxon>Sandaracinaceae</taxon>
        <taxon>Sandaracinus</taxon>
    </lineage>
</organism>
<sequence>MRARIASFAIALALTGCGPSAPPADDASDLALEPREILGGEIVEGAAEVAGRSLTEDEARAFEPLLAAAQRIRQLRFVRPVPTRVQTQDDIVAFVRAHIERDELEHARVFYVALGLLAPDLDVERMILAVMGEQIVGYYDPEAGVMVVREDVVGELRRGGADARDQSALVLVHEYVHALQDQHLGLREQQEEERSIDGENAFASLVEGDATLAMIGWIVDAQGHRLSTLTRDPTILANIVRTSPAVAGGAELERAPAIVRAPLLSRYLDGLVFTAHLHGSGGFRWIDDAFRRPPESTEQVLHPERYLNRERPETIALPAFDELTDAGLEVHDEDTLGELEMGVYFALGTATDRETAAATGWGGDRIRVYRGPNGATSAVWFTTWDDEREAVEAEAAASRVRDQVPEPQRASHLVRRVGRALLILRDVDPSLQQAVVDDFDAFAASLPATPGRIEG</sequence>